<gene>
    <name evidence="2" type="ORF">FHS54_000510</name>
</gene>
<dbReference type="SUPFAM" id="SSF48452">
    <property type="entry name" value="TPR-like"/>
    <property type="match status" value="1"/>
</dbReference>
<protein>
    <submittedName>
        <fullName evidence="2">Tetratricopeptide (TPR) repeat protein</fullName>
    </submittedName>
</protein>
<comment type="caution">
    <text evidence="2">The sequence shown here is derived from an EMBL/GenBank/DDBJ whole genome shotgun (WGS) entry which is preliminary data.</text>
</comment>
<dbReference type="Gene3D" id="1.25.40.10">
    <property type="entry name" value="Tetratricopeptide repeat domain"/>
    <property type="match status" value="1"/>
</dbReference>
<keyword evidence="3" id="KW-1185">Reference proteome</keyword>
<feature type="chain" id="PRO_5032328728" evidence="1">
    <location>
        <begin position="24"/>
        <end position="535"/>
    </location>
</feature>
<dbReference type="AlphaFoldDB" id="A0A846M4R5"/>
<name>A0A846M4R5_9SPHN</name>
<sequence length="535" mass="57899">MIQYRGSAAVAAAILMLSVTSQAKEPEAQLSVWTGCGDNPVSGTTKFMVGPTAARYLTSKAKPAEGVERCTAALDALGPEAGWERSAALLRSRAKFYLTAKQHKEALADLEAIAAIERPDLPYSRSFGVSLNMLRAIGRLEAGRRDEAASEAFLAMQARPWSLRVAEFAFGLSSLRTKIASGEGSRWNNLVRLDPTYVEKRAVSLARAGDWQEALVDWQNATPAPGEIGQTFVNVPNVRVTGAPGIPIKGVNIARTAQAVIAAQVAGRPDLAEMWLTKAREGINTPHEATRFERDFNIATQPSEQIAELDKWTGLIEAAAFVGKGDAEGAAQKLETMTRMPFSQTTLALFWTVISKLPPESHPNLKSLLAQVEEQFQLDSNEQYVSQFDPAKLLDEVPDHEDVMLANPYQTAVKFLRANGFSVKVAKDGKTADVGFFGNKSHPFAIGEMALLRAADLAASQGKTAFRIVSNNDFVQTSTMTMYGVEVGPTTVAGHSTRLKIEFVDPGTSQKAAGIIETVDIQMALTPIYVKAEKK</sequence>
<reference evidence="2 3" key="1">
    <citation type="submission" date="2020-03" db="EMBL/GenBank/DDBJ databases">
        <title>Genomic Encyclopedia of Type Strains, Phase IV (KMG-IV): sequencing the most valuable type-strain genomes for metagenomic binning, comparative biology and taxonomic classification.</title>
        <authorList>
            <person name="Goeker M."/>
        </authorList>
    </citation>
    <scope>NUCLEOTIDE SEQUENCE [LARGE SCALE GENOMIC DNA]</scope>
    <source>
        <strain evidence="2 3">DSM 21299</strain>
    </source>
</reference>
<organism evidence="2 3">
    <name type="scientific">Sphingobium vermicomposti</name>
    <dbReference type="NCBI Taxonomy" id="529005"/>
    <lineage>
        <taxon>Bacteria</taxon>
        <taxon>Pseudomonadati</taxon>
        <taxon>Pseudomonadota</taxon>
        <taxon>Alphaproteobacteria</taxon>
        <taxon>Sphingomonadales</taxon>
        <taxon>Sphingomonadaceae</taxon>
        <taxon>Sphingobium</taxon>
    </lineage>
</organism>
<dbReference type="Proteomes" id="UP000576821">
    <property type="component" value="Unassembled WGS sequence"/>
</dbReference>
<dbReference type="InterPro" id="IPR011990">
    <property type="entry name" value="TPR-like_helical_dom_sf"/>
</dbReference>
<evidence type="ECO:0000313" key="2">
    <source>
        <dbReference type="EMBL" id="NIJ15561.1"/>
    </source>
</evidence>
<feature type="signal peptide" evidence="1">
    <location>
        <begin position="1"/>
        <end position="23"/>
    </location>
</feature>
<evidence type="ECO:0000256" key="1">
    <source>
        <dbReference type="SAM" id="SignalP"/>
    </source>
</evidence>
<keyword evidence="1" id="KW-0732">Signal</keyword>
<proteinExistence type="predicted"/>
<dbReference type="EMBL" id="JAASQR010000001">
    <property type="protein sequence ID" value="NIJ15561.1"/>
    <property type="molecule type" value="Genomic_DNA"/>
</dbReference>
<accession>A0A846M4R5</accession>
<evidence type="ECO:0000313" key="3">
    <source>
        <dbReference type="Proteomes" id="UP000576821"/>
    </source>
</evidence>